<name>A0A075MLG4_9ARCH</name>
<dbReference type="KEGG" id="nev:NTE_00209"/>
<dbReference type="RefSeq" id="WP_148699307.1">
    <property type="nucleotide sequence ID" value="NZ_CP007174.1"/>
</dbReference>
<gene>
    <name evidence="1" type="ORF">NTE_00209</name>
</gene>
<dbReference type="EMBL" id="CP007174">
    <property type="protein sequence ID" value="AIF82291.1"/>
    <property type="molecule type" value="Genomic_DNA"/>
</dbReference>
<organism evidence="1 2">
    <name type="scientific">Candidatus Nitrososphaera evergladensis SR1</name>
    <dbReference type="NCBI Taxonomy" id="1459636"/>
    <lineage>
        <taxon>Archaea</taxon>
        <taxon>Nitrososphaerota</taxon>
        <taxon>Nitrososphaeria</taxon>
        <taxon>Nitrososphaerales</taxon>
        <taxon>Nitrososphaeraceae</taxon>
        <taxon>Nitrososphaera</taxon>
    </lineage>
</organism>
<dbReference type="AlphaFoldDB" id="A0A075MLG4"/>
<reference evidence="1 2" key="1">
    <citation type="journal article" date="2014" name="PLoS ONE">
        <title>Genome Sequence of Candidatus Nitrososphaera evergladensis from Group I.1b Enriched from Everglades Soil Reveals Novel Genomic Features of the Ammonia-Oxidizing Archaea.</title>
        <authorList>
            <person name="Zhalnina K.V."/>
            <person name="Dias R."/>
            <person name="Leonard M.T."/>
            <person name="Dorr de Quadros P."/>
            <person name="Camargo F.A."/>
            <person name="Drew J.C."/>
            <person name="Farmerie W.G."/>
            <person name="Daroub S.H."/>
            <person name="Triplett E.W."/>
        </authorList>
    </citation>
    <scope>NUCLEOTIDE SEQUENCE [LARGE SCALE GENOMIC DNA]</scope>
    <source>
        <strain evidence="1 2">SR1</strain>
    </source>
</reference>
<dbReference type="HOGENOM" id="CLU_2419873_0_0_2"/>
<sequence length="91" mass="10504">MNKVKISSQPVRGDVLQKALDDLDLWGEEFSRVIAKILQANGLVFDANYYYSLDDIEKPLRRFLGRENARQICEVIKIGIQVQYFSSIHDT</sequence>
<protein>
    <submittedName>
        <fullName evidence="1">Uncharacterized protein</fullName>
    </submittedName>
</protein>
<accession>A0A075MLG4</accession>
<keyword evidence="2" id="KW-1185">Reference proteome</keyword>
<dbReference type="GeneID" id="41596131"/>
<evidence type="ECO:0000313" key="1">
    <source>
        <dbReference type="EMBL" id="AIF82291.1"/>
    </source>
</evidence>
<evidence type="ECO:0000313" key="2">
    <source>
        <dbReference type="Proteomes" id="UP000028194"/>
    </source>
</evidence>
<dbReference type="STRING" id="1459636.NTE_00209"/>
<proteinExistence type="predicted"/>
<dbReference type="Proteomes" id="UP000028194">
    <property type="component" value="Chromosome"/>
</dbReference>